<feature type="region of interest" description="Disordered" evidence="1">
    <location>
        <begin position="1"/>
        <end position="29"/>
    </location>
</feature>
<dbReference type="InterPro" id="IPR009288">
    <property type="entry name" value="AIG2-like_dom"/>
</dbReference>
<dbReference type="RefSeq" id="WP_317625250.1">
    <property type="nucleotide sequence ID" value="NZ_JANFFA010000001.1"/>
</dbReference>
<dbReference type="EMBL" id="JANFFA010000001">
    <property type="protein sequence ID" value="MDQ2093668.1"/>
    <property type="molecule type" value="Genomic_DNA"/>
</dbReference>
<dbReference type="CDD" id="cd06661">
    <property type="entry name" value="GGCT_like"/>
    <property type="match status" value="1"/>
</dbReference>
<evidence type="ECO:0000313" key="4">
    <source>
        <dbReference type="Proteomes" id="UP001227162"/>
    </source>
</evidence>
<sequence>MSLKSDPSSPPASSLSDSPSDSHSDGQPDSTARAYFFGYGSLVNLSTHGFAEAHPARARGWRRAWRHTHLRPVAFLTAVPDPGCTIEGMIAHVPGDDWAALDEREHAYARIKVPDDVEHPLGGKLDVAIYAIPHDAHGRPDAAHPVLLSYLDTVVQGYLRAFGTEGAIRFFDTTSGWDAPVMDDRAAPVYPRHQPLTRTETAFVDDQLARLGVTLIPPHPV</sequence>
<dbReference type="Proteomes" id="UP001227162">
    <property type="component" value="Unassembled WGS sequence"/>
</dbReference>
<reference evidence="3" key="1">
    <citation type="submission" date="2022-07" db="EMBL/GenBank/DDBJ databases">
        <authorList>
            <person name="Otstavnykh N."/>
            <person name="Isaeva M."/>
            <person name="Bystritskaya E."/>
        </authorList>
    </citation>
    <scope>NUCLEOTIDE SEQUENCE</scope>
    <source>
        <strain evidence="3">10Alg 79</strain>
    </source>
</reference>
<evidence type="ECO:0000313" key="3">
    <source>
        <dbReference type="EMBL" id="MDQ2093668.1"/>
    </source>
</evidence>
<dbReference type="Gene3D" id="3.10.490.10">
    <property type="entry name" value="Gamma-glutamyl cyclotransferase-like"/>
    <property type="match status" value="1"/>
</dbReference>
<comment type="caution">
    <text evidence="3">The sequence shown here is derived from an EMBL/GenBank/DDBJ whole genome shotgun (WGS) entry which is preliminary data.</text>
</comment>
<dbReference type="AlphaFoldDB" id="A0AAJ1X3U9"/>
<gene>
    <name evidence="3" type="ORF">NOI20_06070</name>
</gene>
<dbReference type="Pfam" id="PF06094">
    <property type="entry name" value="GGACT"/>
    <property type="match status" value="1"/>
</dbReference>
<evidence type="ECO:0000256" key="1">
    <source>
        <dbReference type="SAM" id="MobiDB-lite"/>
    </source>
</evidence>
<dbReference type="InterPro" id="IPR013024">
    <property type="entry name" value="GGCT-like"/>
</dbReference>
<feature type="compositionally biased region" description="Low complexity" evidence="1">
    <location>
        <begin position="1"/>
        <end position="19"/>
    </location>
</feature>
<evidence type="ECO:0000259" key="2">
    <source>
        <dbReference type="Pfam" id="PF06094"/>
    </source>
</evidence>
<organism evidence="3 4">
    <name type="scientific">Rhodalgimonas zhirmunskyi</name>
    <dbReference type="NCBI Taxonomy" id="2964767"/>
    <lineage>
        <taxon>Bacteria</taxon>
        <taxon>Pseudomonadati</taxon>
        <taxon>Pseudomonadota</taxon>
        <taxon>Alphaproteobacteria</taxon>
        <taxon>Rhodobacterales</taxon>
        <taxon>Roseobacteraceae</taxon>
        <taxon>Rhodalgimonas</taxon>
    </lineage>
</organism>
<dbReference type="SUPFAM" id="SSF110857">
    <property type="entry name" value="Gamma-glutamyl cyclotransferase-like"/>
    <property type="match status" value="1"/>
</dbReference>
<reference evidence="3" key="2">
    <citation type="submission" date="2023-04" db="EMBL/GenBank/DDBJ databases">
        <title>'Rhodoalgimonas zhirmunskyi' gen. nov., isolated from a red alga.</title>
        <authorList>
            <person name="Nedashkovskaya O.I."/>
            <person name="Otstavnykh N.Y."/>
            <person name="Bystritskaya E.P."/>
            <person name="Balabanova L.A."/>
            <person name="Isaeva M.P."/>
        </authorList>
    </citation>
    <scope>NUCLEOTIDE SEQUENCE</scope>
    <source>
        <strain evidence="3">10Alg 79</strain>
    </source>
</reference>
<protein>
    <submittedName>
        <fullName evidence="3">Gamma-glutamylcyclotransferase</fullName>
    </submittedName>
</protein>
<proteinExistence type="predicted"/>
<accession>A0AAJ1X3U9</accession>
<name>A0AAJ1X3U9_9RHOB</name>
<feature type="domain" description="Gamma-glutamylcyclotransferase AIG2-like" evidence="2">
    <location>
        <begin position="37"/>
        <end position="136"/>
    </location>
</feature>
<keyword evidence="4" id="KW-1185">Reference proteome</keyword>
<dbReference type="InterPro" id="IPR036568">
    <property type="entry name" value="GGCT-like_sf"/>
</dbReference>